<proteinExistence type="predicted"/>
<keyword evidence="2" id="KW-1185">Reference proteome</keyword>
<dbReference type="EMBL" id="QRUP01000027">
    <property type="protein sequence ID" value="RGR68450.1"/>
    <property type="molecule type" value="Genomic_DNA"/>
</dbReference>
<dbReference type="Proteomes" id="UP000284178">
    <property type="component" value="Unassembled WGS sequence"/>
</dbReference>
<evidence type="ECO:0000313" key="1">
    <source>
        <dbReference type="EMBL" id="RGR68450.1"/>
    </source>
</evidence>
<dbReference type="AlphaFoldDB" id="A0A412FJZ0"/>
<comment type="caution">
    <text evidence="1">The sequence shown here is derived from an EMBL/GenBank/DDBJ whole genome shotgun (WGS) entry which is preliminary data.</text>
</comment>
<accession>A0A412FJZ0</accession>
<protein>
    <submittedName>
        <fullName evidence="1">Uncharacterized protein</fullName>
    </submittedName>
</protein>
<evidence type="ECO:0000313" key="2">
    <source>
        <dbReference type="Proteomes" id="UP000284178"/>
    </source>
</evidence>
<organism evidence="1 2">
    <name type="scientific">Holdemania filiformis</name>
    <dbReference type="NCBI Taxonomy" id="61171"/>
    <lineage>
        <taxon>Bacteria</taxon>
        <taxon>Bacillati</taxon>
        <taxon>Bacillota</taxon>
        <taxon>Erysipelotrichia</taxon>
        <taxon>Erysipelotrichales</taxon>
        <taxon>Erysipelotrichaceae</taxon>
        <taxon>Holdemania</taxon>
    </lineage>
</organism>
<sequence length="70" mass="7897">MNSSFSLAKRLFYPDLVILQTTDFPDIGAGYDLPEESIFLHTGLLSSFLTILLLKKERGKISVCFVEILM</sequence>
<name>A0A412FJZ0_9FIRM</name>
<reference evidence="1 2" key="1">
    <citation type="submission" date="2018-08" db="EMBL/GenBank/DDBJ databases">
        <title>A genome reference for cultivated species of the human gut microbiota.</title>
        <authorList>
            <person name="Zou Y."/>
            <person name="Xue W."/>
            <person name="Luo G."/>
        </authorList>
    </citation>
    <scope>NUCLEOTIDE SEQUENCE [LARGE SCALE GENOMIC DNA]</scope>
    <source>
        <strain evidence="1 2">AF24-29</strain>
    </source>
</reference>
<gene>
    <name evidence="1" type="ORF">DWY25_15750</name>
</gene>